<reference evidence="2" key="1">
    <citation type="submission" date="2022-11" db="UniProtKB">
        <authorList>
            <consortium name="WormBaseParasite"/>
        </authorList>
    </citation>
    <scope>IDENTIFICATION</scope>
</reference>
<proteinExistence type="predicted"/>
<sequence length="337" mass="36087">MDLEKDENSNNNSEKSSTTIKQETLDPPVSGGVHSQTDDDSMDESEIPNSDVKNTIISNDNNNIKHSPKSSESTIVRPIPTNPFQIPNQQFRSNFIPSLSSDHTGLLTFLDEEGKRRAAMNVAQANFNNALQNFANGKDLSTPLNTGQDATGRDQRFQKPVYPNSEFRRTSAPACLWSTVSMLNNSSTAPGNMVNINEAIMNNTTSAVPNLSATQLQLFQKLFGRQSDMLGGCGTKSPSTSSSPDSGLGHESQESSHPHQSETSIPNSNINIPTTSSTNNSNNNEVAAAIVAATSTVSTATINPSTSLSFPNPSTLPWPWLNTSTASSSSSTSTAYL</sequence>
<evidence type="ECO:0000313" key="2">
    <source>
        <dbReference type="WBParaSite" id="ES5_v2.g18380.t1"/>
    </source>
</evidence>
<name>A0AC34FMW7_9BILA</name>
<dbReference type="WBParaSite" id="ES5_v2.g18380.t1">
    <property type="protein sequence ID" value="ES5_v2.g18380.t1"/>
    <property type="gene ID" value="ES5_v2.g18380"/>
</dbReference>
<accession>A0AC34FMW7</accession>
<organism evidence="1 2">
    <name type="scientific">Panagrolaimus sp. ES5</name>
    <dbReference type="NCBI Taxonomy" id="591445"/>
    <lineage>
        <taxon>Eukaryota</taxon>
        <taxon>Metazoa</taxon>
        <taxon>Ecdysozoa</taxon>
        <taxon>Nematoda</taxon>
        <taxon>Chromadorea</taxon>
        <taxon>Rhabditida</taxon>
        <taxon>Tylenchina</taxon>
        <taxon>Panagrolaimomorpha</taxon>
        <taxon>Panagrolaimoidea</taxon>
        <taxon>Panagrolaimidae</taxon>
        <taxon>Panagrolaimus</taxon>
    </lineage>
</organism>
<dbReference type="Proteomes" id="UP000887579">
    <property type="component" value="Unplaced"/>
</dbReference>
<protein>
    <submittedName>
        <fullName evidence="2">Uncharacterized protein</fullName>
    </submittedName>
</protein>
<evidence type="ECO:0000313" key="1">
    <source>
        <dbReference type="Proteomes" id="UP000887579"/>
    </source>
</evidence>